<protein>
    <recommendedName>
        <fullName evidence="1">ATP-dependent DNA helicase</fullName>
        <ecNumber evidence="1">5.6.2.3</ecNumber>
    </recommendedName>
</protein>
<dbReference type="InterPro" id="IPR010285">
    <property type="entry name" value="DNA_helicase_pif1-like_DEAD"/>
</dbReference>
<dbReference type="GO" id="GO:0016887">
    <property type="term" value="F:ATP hydrolysis activity"/>
    <property type="evidence" value="ECO:0007669"/>
    <property type="project" value="RHEA"/>
</dbReference>
<dbReference type="GO" id="GO:0006281">
    <property type="term" value="P:DNA repair"/>
    <property type="evidence" value="ECO:0007669"/>
    <property type="project" value="UniProtKB-KW"/>
</dbReference>
<keyword evidence="5" id="KW-1185">Reference proteome</keyword>
<keyword evidence="1" id="KW-0378">Hydrolase</keyword>
<dbReference type="EMBL" id="LXQA010038919">
    <property type="protein sequence ID" value="MCH98942.1"/>
    <property type="molecule type" value="Genomic_DNA"/>
</dbReference>
<feature type="non-terminal residue" evidence="4">
    <location>
        <position position="256"/>
    </location>
</feature>
<evidence type="ECO:0000259" key="3">
    <source>
        <dbReference type="Pfam" id="PF21530"/>
    </source>
</evidence>
<keyword evidence="1" id="KW-0234">DNA repair</keyword>
<keyword evidence="1" id="KW-0227">DNA damage</keyword>
<dbReference type="SUPFAM" id="SSF52540">
    <property type="entry name" value="P-loop containing nucleoside triphosphate hydrolases"/>
    <property type="match status" value="1"/>
</dbReference>
<dbReference type="Proteomes" id="UP000265520">
    <property type="component" value="Unassembled WGS sequence"/>
</dbReference>
<dbReference type="InterPro" id="IPR027417">
    <property type="entry name" value="P-loop_NTPase"/>
</dbReference>
<comment type="cofactor">
    <cofactor evidence="1">
        <name>Mg(2+)</name>
        <dbReference type="ChEBI" id="CHEBI:18420"/>
    </cofactor>
</comment>
<feature type="domain" description="DNA helicase Pif1-like 2B" evidence="3">
    <location>
        <begin position="172"/>
        <end position="217"/>
    </location>
</feature>
<gene>
    <name evidence="4" type="ORF">A2U01_0019951</name>
</gene>
<dbReference type="EC" id="5.6.2.3" evidence="1"/>
<dbReference type="Pfam" id="PF21530">
    <property type="entry name" value="Pif1_2B_dom"/>
    <property type="match status" value="1"/>
</dbReference>
<proteinExistence type="inferred from homology"/>
<dbReference type="PANTHER" id="PTHR10492">
    <property type="match status" value="1"/>
</dbReference>
<dbReference type="GO" id="GO:0005524">
    <property type="term" value="F:ATP binding"/>
    <property type="evidence" value="ECO:0007669"/>
    <property type="project" value="UniProtKB-KW"/>
</dbReference>
<keyword evidence="1" id="KW-0547">Nucleotide-binding</keyword>
<comment type="caution">
    <text evidence="4">The sequence shown here is derived from an EMBL/GenBank/DDBJ whole genome shotgun (WGS) entry which is preliminary data.</text>
</comment>
<sequence length="256" mass="28749">MHDFRKILPVIPKGNRADIVHATINSSMLWRGCKVFKLTHNMRLQFSENESENFARRQFAKWILDIGDGKLGRDEDGETLIEIPVDFCVPSSGNPVGDIVLSTYPDLLAHIDDPKFFRDRAILAPTLEIVKKVNDYVISLIPAEEKEYLSCDSIYKCDEDVGIDRRWITTKLLNDIKCSGMPNHKLCLKIGVPVMLLRNIDISSGLCNGTQLIVTELGINVIDACIINGPYNGEMVYIGRMDLVPSDANVSISFQH</sequence>
<dbReference type="InterPro" id="IPR049163">
    <property type="entry name" value="Pif1-like_2B_dom"/>
</dbReference>
<comment type="similarity">
    <text evidence="1">Belongs to the helicase family.</text>
</comment>
<dbReference type="Pfam" id="PF05970">
    <property type="entry name" value="PIF1"/>
    <property type="match status" value="1"/>
</dbReference>
<accession>A0A392NGQ7</accession>
<organism evidence="4 5">
    <name type="scientific">Trifolium medium</name>
    <dbReference type="NCBI Taxonomy" id="97028"/>
    <lineage>
        <taxon>Eukaryota</taxon>
        <taxon>Viridiplantae</taxon>
        <taxon>Streptophyta</taxon>
        <taxon>Embryophyta</taxon>
        <taxon>Tracheophyta</taxon>
        <taxon>Spermatophyta</taxon>
        <taxon>Magnoliopsida</taxon>
        <taxon>eudicotyledons</taxon>
        <taxon>Gunneridae</taxon>
        <taxon>Pentapetalae</taxon>
        <taxon>rosids</taxon>
        <taxon>fabids</taxon>
        <taxon>Fabales</taxon>
        <taxon>Fabaceae</taxon>
        <taxon>Papilionoideae</taxon>
        <taxon>50 kb inversion clade</taxon>
        <taxon>NPAAA clade</taxon>
        <taxon>Hologalegina</taxon>
        <taxon>IRL clade</taxon>
        <taxon>Trifolieae</taxon>
        <taxon>Trifolium</taxon>
    </lineage>
</organism>
<feature type="domain" description="DNA helicase Pif1-like DEAD-box helicase" evidence="2">
    <location>
        <begin position="3"/>
        <end position="74"/>
    </location>
</feature>
<dbReference type="GO" id="GO:0000723">
    <property type="term" value="P:telomere maintenance"/>
    <property type="evidence" value="ECO:0007669"/>
    <property type="project" value="InterPro"/>
</dbReference>
<keyword evidence="1" id="KW-0233">DNA recombination</keyword>
<dbReference type="AlphaFoldDB" id="A0A392NGQ7"/>
<comment type="catalytic activity">
    <reaction evidence="1">
        <text>ATP + H2O = ADP + phosphate + H(+)</text>
        <dbReference type="Rhea" id="RHEA:13065"/>
        <dbReference type="ChEBI" id="CHEBI:15377"/>
        <dbReference type="ChEBI" id="CHEBI:15378"/>
        <dbReference type="ChEBI" id="CHEBI:30616"/>
        <dbReference type="ChEBI" id="CHEBI:43474"/>
        <dbReference type="ChEBI" id="CHEBI:456216"/>
        <dbReference type="EC" id="5.6.2.3"/>
    </reaction>
</comment>
<dbReference type="PANTHER" id="PTHR10492:SF101">
    <property type="entry name" value="ATP-DEPENDENT DNA HELICASE"/>
    <property type="match status" value="1"/>
</dbReference>
<dbReference type="GO" id="GO:0006310">
    <property type="term" value="P:DNA recombination"/>
    <property type="evidence" value="ECO:0007669"/>
    <property type="project" value="UniProtKB-KW"/>
</dbReference>
<evidence type="ECO:0000259" key="2">
    <source>
        <dbReference type="Pfam" id="PF05970"/>
    </source>
</evidence>
<evidence type="ECO:0000313" key="4">
    <source>
        <dbReference type="EMBL" id="MCH98942.1"/>
    </source>
</evidence>
<dbReference type="GO" id="GO:0043139">
    <property type="term" value="F:5'-3' DNA helicase activity"/>
    <property type="evidence" value="ECO:0007669"/>
    <property type="project" value="UniProtKB-EC"/>
</dbReference>
<reference evidence="4 5" key="1">
    <citation type="journal article" date="2018" name="Front. Plant Sci.">
        <title>Red Clover (Trifolium pratense) and Zigzag Clover (T. medium) - A Picture of Genomic Similarities and Differences.</title>
        <authorList>
            <person name="Dluhosova J."/>
            <person name="Istvanek J."/>
            <person name="Nedelnik J."/>
            <person name="Repkova J."/>
        </authorList>
    </citation>
    <scope>NUCLEOTIDE SEQUENCE [LARGE SCALE GENOMIC DNA]</scope>
    <source>
        <strain evidence="5">cv. 10/8</strain>
        <tissue evidence="4">Leaf</tissue>
    </source>
</reference>
<name>A0A392NGQ7_9FABA</name>
<keyword evidence="1" id="KW-0067">ATP-binding</keyword>
<keyword evidence="1 4" id="KW-0347">Helicase</keyword>
<evidence type="ECO:0000313" key="5">
    <source>
        <dbReference type="Proteomes" id="UP000265520"/>
    </source>
</evidence>
<evidence type="ECO:0000256" key="1">
    <source>
        <dbReference type="RuleBase" id="RU363044"/>
    </source>
</evidence>